<evidence type="ECO:0000313" key="2">
    <source>
        <dbReference type="Proteomes" id="UP000190890"/>
    </source>
</evidence>
<organism evidence="1 2">
    <name type="scientific">Clostridium puniceum</name>
    <dbReference type="NCBI Taxonomy" id="29367"/>
    <lineage>
        <taxon>Bacteria</taxon>
        <taxon>Bacillati</taxon>
        <taxon>Bacillota</taxon>
        <taxon>Clostridia</taxon>
        <taxon>Eubacteriales</taxon>
        <taxon>Clostridiaceae</taxon>
        <taxon>Clostridium</taxon>
    </lineage>
</organism>
<reference evidence="1 2" key="1">
    <citation type="submission" date="2016-05" db="EMBL/GenBank/DDBJ databases">
        <title>Microbial solvent formation.</title>
        <authorList>
            <person name="Poehlein A."/>
            <person name="Montoya Solano J.D."/>
            <person name="Flitsch S."/>
            <person name="Krabben P."/>
            <person name="Duerre P."/>
            <person name="Daniel R."/>
        </authorList>
    </citation>
    <scope>NUCLEOTIDE SEQUENCE [LARGE SCALE GENOMIC DNA]</scope>
    <source>
        <strain evidence="1 2">DSM 2619</strain>
    </source>
</reference>
<keyword evidence="2" id="KW-1185">Reference proteome</keyword>
<comment type="caution">
    <text evidence="1">The sequence shown here is derived from an EMBL/GenBank/DDBJ whole genome shotgun (WGS) entry which is preliminary data.</text>
</comment>
<dbReference type="OrthoDB" id="3078561at2"/>
<dbReference type="EMBL" id="LZZM01000077">
    <property type="protein sequence ID" value="OOM80746.1"/>
    <property type="molecule type" value="Genomic_DNA"/>
</dbReference>
<protein>
    <submittedName>
        <fullName evidence="1">Uncharacterized protein</fullName>
    </submittedName>
</protein>
<proteinExistence type="predicted"/>
<name>A0A1S8TSP9_9CLOT</name>
<dbReference type="Proteomes" id="UP000190890">
    <property type="component" value="Unassembled WGS sequence"/>
</dbReference>
<gene>
    <name evidence="1" type="ORF">CLPUN_12430</name>
</gene>
<accession>A0A1S8TSP9</accession>
<dbReference type="AlphaFoldDB" id="A0A1S8TSP9"/>
<evidence type="ECO:0000313" key="1">
    <source>
        <dbReference type="EMBL" id="OOM80746.1"/>
    </source>
</evidence>
<sequence>MSYFDAYKALLLTKIYVDGNIIINTYYSSLGINNVSSYVTIDSEIKECYNGNINFCTNMIGYYLMFFI</sequence>